<dbReference type="Proteomes" id="UP000248783">
    <property type="component" value="Unassembled WGS sequence"/>
</dbReference>
<reference evidence="2 3" key="1">
    <citation type="submission" date="2018-06" db="EMBL/GenBank/DDBJ databases">
        <title>Whole genome sequencing of a novel hydrocarbon degrading bacterial strain, PW21 isolated from oil contaminated produced water sample.</title>
        <authorList>
            <person name="Nagkirti P."/>
            <person name="Shaikh A."/>
            <person name="Gowdaman V."/>
            <person name="Engineer A.E."/>
            <person name="Dagar S."/>
            <person name="Dhakephalkar P.K."/>
        </authorList>
    </citation>
    <scope>NUCLEOTIDE SEQUENCE [LARGE SCALE GENOMIC DNA]</scope>
    <source>
        <strain evidence="2 3">PW21</strain>
    </source>
</reference>
<name>A0A2W5WU41_9MICO</name>
<evidence type="ECO:0000313" key="3">
    <source>
        <dbReference type="Proteomes" id="UP000248783"/>
    </source>
</evidence>
<feature type="domain" description="Putative Flp pilus-assembly TadG-like N-terminal" evidence="1">
    <location>
        <begin position="11"/>
        <end position="58"/>
    </location>
</feature>
<dbReference type="NCBIfam" id="TIGR03816">
    <property type="entry name" value="tadE_like_DECH"/>
    <property type="match status" value="1"/>
</dbReference>
<organism evidence="2 3">
    <name type="scientific">Xylanimonas oleitrophica</name>
    <dbReference type="NCBI Taxonomy" id="2607479"/>
    <lineage>
        <taxon>Bacteria</taxon>
        <taxon>Bacillati</taxon>
        <taxon>Actinomycetota</taxon>
        <taxon>Actinomycetes</taxon>
        <taxon>Micrococcales</taxon>
        <taxon>Promicromonosporaceae</taxon>
        <taxon>Xylanimonas</taxon>
    </lineage>
</organism>
<dbReference type="AlphaFoldDB" id="A0A2W5WU41"/>
<keyword evidence="2" id="KW-0808">Transferase</keyword>
<dbReference type="RefSeq" id="WP_111252053.1">
    <property type="nucleotide sequence ID" value="NZ_QKWH01000016.1"/>
</dbReference>
<keyword evidence="3" id="KW-1185">Reference proteome</keyword>
<sequence length="125" mass="12142">MSRAVRAHERGSGTVLLLGVAAVVVLLFVALAALGASQRARGAAQAAADLGALAAATALRGGLDPCGAAAEAVVRNQATVVGCEQEAGGVVSVAVTRPVAGVPGWAGGEARAEARAGPRPQAWAP</sequence>
<keyword evidence="2" id="KW-0418">Kinase</keyword>
<dbReference type="Pfam" id="PF13400">
    <property type="entry name" value="Tad"/>
    <property type="match status" value="1"/>
</dbReference>
<proteinExistence type="predicted"/>
<dbReference type="EMBL" id="QKWH01000016">
    <property type="protein sequence ID" value="PZR51756.1"/>
    <property type="molecule type" value="Genomic_DNA"/>
</dbReference>
<dbReference type="GO" id="GO:0016301">
    <property type="term" value="F:kinase activity"/>
    <property type="evidence" value="ECO:0007669"/>
    <property type="project" value="UniProtKB-KW"/>
</dbReference>
<comment type="caution">
    <text evidence="2">The sequence shown here is derived from an EMBL/GenBank/DDBJ whole genome shotgun (WGS) entry which is preliminary data.</text>
</comment>
<evidence type="ECO:0000313" key="2">
    <source>
        <dbReference type="EMBL" id="PZR51756.1"/>
    </source>
</evidence>
<protein>
    <submittedName>
        <fullName evidence="2">Histidine kinase</fullName>
    </submittedName>
</protein>
<dbReference type="InterPro" id="IPR021202">
    <property type="entry name" value="Rv3654c-like"/>
</dbReference>
<evidence type="ECO:0000259" key="1">
    <source>
        <dbReference type="Pfam" id="PF13400"/>
    </source>
</evidence>
<accession>A0A2W5WU41</accession>
<dbReference type="InterPro" id="IPR028087">
    <property type="entry name" value="Tad_N"/>
</dbReference>
<gene>
    <name evidence="2" type="ORF">DNL40_14880</name>
</gene>